<proteinExistence type="predicted"/>
<sequence length="138" mass="15562">MKNLFLDTNIIIDVIDYRMPFYTKSAKIFDYGAKGFVNLFMSSLSFATIYYVAKKTISHQECIKVMKDLSSLITTVDVTGEVINLSINSSFNDFEDALQYYSALAQGNITAIVTRNSQDFKQSDIPIMNPEQALAMIL</sequence>
<gene>
    <name evidence="2" type="ORF">IZT61_08100</name>
</gene>
<dbReference type="Proteomes" id="UP000594759">
    <property type="component" value="Chromosome"/>
</dbReference>
<evidence type="ECO:0000313" key="3">
    <source>
        <dbReference type="Proteomes" id="UP000594759"/>
    </source>
</evidence>
<dbReference type="SUPFAM" id="SSF88723">
    <property type="entry name" value="PIN domain-like"/>
    <property type="match status" value="1"/>
</dbReference>
<name>A0A7S9L2F0_9SPHI</name>
<dbReference type="AlphaFoldDB" id="A0A7S9L2F0"/>
<dbReference type="Pfam" id="PF13470">
    <property type="entry name" value="PIN_3"/>
    <property type="match status" value="1"/>
</dbReference>
<reference evidence="2 3" key="1">
    <citation type="submission" date="2020-11" db="EMBL/GenBank/DDBJ databases">
        <title>Pedobacter endophytica, an endophytic bacteria isolated form Carex pumila.</title>
        <authorList>
            <person name="Peng Y."/>
            <person name="Jiang L."/>
            <person name="Lee J."/>
        </authorList>
    </citation>
    <scope>NUCLEOTIDE SEQUENCE [LARGE SCALE GENOMIC DNA]</scope>
    <source>
        <strain evidence="2 3">JBR3-12</strain>
    </source>
</reference>
<dbReference type="InterPro" id="IPR029060">
    <property type="entry name" value="PIN-like_dom_sf"/>
</dbReference>
<dbReference type="RefSeq" id="WP_196100654.1">
    <property type="nucleotide sequence ID" value="NZ_CP064939.1"/>
</dbReference>
<dbReference type="EMBL" id="CP064939">
    <property type="protein sequence ID" value="QPH41203.1"/>
    <property type="molecule type" value="Genomic_DNA"/>
</dbReference>
<dbReference type="Gene3D" id="3.40.50.1010">
    <property type="entry name" value="5'-nuclease"/>
    <property type="match status" value="1"/>
</dbReference>
<feature type="domain" description="PIN" evidence="1">
    <location>
        <begin position="4"/>
        <end position="117"/>
    </location>
</feature>
<evidence type="ECO:0000313" key="2">
    <source>
        <dbReference type="EMBL" id="QPH41203.1"/>
    </source>
</evidence>
<evidence type="ECO:0000259" key="1">
    <source>
        <dbReference type="Pfam" id="PF13470"/>
    </source>
</evidence>
<keyword evidence="3" id="KW-1185">Reference proteome</keyword>
<dbReference type="KEGG" id="pex:IZT61_08100"/>
<organism evidence="2 3">
    <name type="scientific">Pedobacter endophyticus</name>
    <dbReference type="NCBI Taxonomy" id="2789740"/>
    <lineage>
        <taxon>Bacteria</taxon>
        <taxon>Pseudomonadati</taxon>
        <taxon>Bacteroidota</taxon>
        <taxon>Sphingobacteriia</taxon>
        <taxon>Sphingobacteriales</taxon>
        <taxon>Sphingobacteriaceae</taxon>
        <taxon>Pedobacter</taxon>
    </lineage>
</organism>
<dbReference type="InterPro" id="IPR002716">
    <property type="entry name" value="PIN_dom"/>
</dbReference>
<accession>A0A7S9L2F0</accession>
<protein>
    <submittedName>
        <fullName evidence="2">PIN domain-containing protein</fullName>
    </submittedName>
</protein>